<name>A0A6J2UFA7_DROLE</name>
<dbReference type="Proteomes" id="UP000504634">
    <property type="component" value="Unplaced"/>
</dbReference>
<feature type="region of interest" description="Disordered" evidence="1">
    <location>
        <begin position="210"/>
        <end position="232"/>
    </location>
</feature>
<dbReference type="CDD" id="cd00104">
    <property type="entry name" value="KAZAL_FS"/>
    <property type="match status" value="1"/>
</dbReference>
<feature type="signal peptide" evidence="2">
    <location>
        <begin position="1"/>
        <end position="17"/>
    </location>
</feature>
<dbReference type="Gene3D" id="3.30.60.30">
    <property type="match status" value="1"/>
</dbReference>
<proteinExistence type="predicted"/>
<evidence type="ECO:0000313" key="4">
    <source>
        <dbReference type="Proteomes" id="UP000504634"/>
    </source>
</evidence>
<feature type="compositionally biased region" description="Low complexity" evidence="1">
    <location>
        <begin position="218"/>
        <end position="232"/>
    </location>
</feature>
<keyword evidence="2" id="KW-0732">Signal</keyword>
<dbReference type="PROSITE" id="PS51465">
    <property type="entry name" value="KAZAL_2"/>
    <property type="match status" value="1"/>
</dbReference>
<dbReference type="OrthoDB" id="7856955at2759"/>
<dbReference type="SUPFAM" id="SSF100895">
    <property type="entry name" value="Kazal-type serine protease inhibitors"/>
    <property type="match status" value="1"/>
</dbReference>
<gene>
    <name evidence="5" type="primary">LOC115632938</name>
</gene>
<dbReference type="Pfam" id="PF07648">
    <property type="entry name" value="Kazal_2"/>
    <property type="match status" value="1"/>
</dbReference>
<keyword evidence="4" id="KW-1185">Reference proteome</keyword>
<dbReference type="InterPro" id="IPR036058">
    <property type="entry name" value="Kazal_dom_sf"/>
</dbReference>
<evidence type="ECO:0000256" key="2">
    <source>
        <dbReference type="SAM" id="SignalP"/>
    </source>
</evidence>
<evidence type="ECO:0000259" key="3">
    <source>
        <dbReference type="PROSITE" id="PS51465"/>
    </source>
</evidence>
<dbReference type="AlphaFoldDB" id="A0A6J2UFA7"/>
<dbReference type="GeneID" id="115632938"/>
<evidence type="ECO:0000313" key="5">
    <source>
        <dbReference type="RefSeq" id="XP_030386093.1"/>
    </source>
</evidence>
<dbReference type="InterPro" id="IPR002350">
    <property type="entry name" value="Kazal_dom"/>
</dbReference>
<dbReference type="RefSeq" id="XP_030386093.1">
    <property type="nucleotide sequence ID" value="XM_030530233.1"/>
</dbReference>
<feature type="domain" description="Kazal-like" evidence="3">
    <location>
        <begin position="285"/>
        <end position="341"/>
    </location>
</feature>
<sequence>MHVQGLLIATFFTLALAVEVPHLLSNVPSPKPELSEHIQALINNHINQVLQHVKQQQQQQQQKVPHSQTTTLVGQVPQMGTVASSVVPPTNSRQHQQQVPLEVQHAVQQVHAHIPQVINHQATATLVQRMQPGSGTAAATATATASGTGTGTGTAVVQNKAVPLPHIVVSLPGQAPLDIADKVNKLQQHVNLVMQQAQKHIPQAINHAIRERQKQAKSSSTTTTTTTAATTTTTAPLHVEPMLQAQALRAGRALSHPTHHWSNNHNNNNNNVLHVLHLSHKHLEQEKLGKCNFQCPRQSLPVCASNGKCVVEFPGQCELSKWNCFNTNNIFRQVHDSECQDKGTIRCYNLDNMRV</sequence>
<organism evidence="4 5">
    <name type="scientific">Drosophila lebanonensis</name>
    <name type="common">Fruit fly</name>
    <name type="synonym">Scaptodrosophila lebanonensis</name>
    <dbReference type="NCBI Taxonomy" id="7225"/>
    <lineage>
        <taxon>Eukaryota</taxon>
        <taxon>Metazoa</taxon>
        <taxon>Ecdysozoa</taxon>
        <taxon>Arthropoda</taxon>
        <taxon>Hexapoda</taxon>
        <taxon>Insecta</taxon>
        <taxon>Pterygota</taxon>
        <taxon>Neoptera</taxon>
        <taxon>Endopterygota</taxon>
        <taxon>Diptera</taxon>
        <taxon>Brachycera</taxon>
        <taxon>Muscomorpha</taxon>
        <taxon>Ephydroidea</taxon>
        <taxon>Drosophilidae</taxon>
        <taxon>Scaptodrosophila</taxon>
    </lineage>
</organism>
<accession>A0A6J2UFA7</accession>
<feature type="chain" id="PRO_5026863592" evidence="2">
    <location>
        <begin position="18"/>
        <end position="355"/>
    </location>
</feature>
<protein>
    <submittedName>
        <fullName evidence="5">Uncharacterized protein LOC115632938</fullName>
    </submittedName>
</protein>
<evidence type="ECO:0000256" key="1">
    <source>
        <dbReference type="SAM" id="MobiDB-lite"/>
    </source>
</evidence>
<reference evidence="5" key="1">
    <citation type="submission" date="2025-08" db="UniProtKB">
        <authorList>
            <consortium name="RefSeq"/>
        </authorList>
    </citation>
    <scope>IDENTIFICATION</scope>
    <source>
        <strain evidence="5">11010-0011.00</strain>
        <tissue evidence="5">Whole body</tissue>
    </source>
</reference>